<evidence type="ECO:0008006" key="3">
    <source>
        <dbReference type="Google" id="ProtNLM"/>
    </source>
</evidence>
<dbReference type="PANTHER" id="PTHR12498:SF0">
    <property type="entry name" value="PROTEIN N-TERMINAL ASPARAGINE AMIDOHYDROLASE"/>
    <property type="match status" value="1"/>
</dbReference>
<dbReference type="EMBL" id="OVEO01000002">
    <property type="protein sequence ID" value="SPQ94457.1"/>
    <property type="molecule type" value="Genomic_DNA"/>
</dbReference>
<dbReference type="Pfam" id="PF14736">
    <property type="entry name" value="N_Asn_amidohyd"/>
    <property type="match status" value="1"/>
</dbReference>
<dbReference type="GO" id="GO:0008418">
    <property type="term" value="F:protein-N-terminal asparagine amidohydrolase activity"/>
    <property type="evidence" value="ECO:0007669"/>
    <property type="project" value="InterPro"/>
</dbReference>
<keyword evidence="1" id="KW-0496">Mitochondrion</keyword>
<geneLocation type="mitochondrion" evidence="1"/>
<name>A0A3P3Y2R3_PLABS</name>
<proteinExistence type="predicted"/>
<gene>
    <name evidence="1" type="ORF">PLBR_LOCUS1672</name>
</gene>
<dbReference type="Proteomes" id="UP000290189">
    <property type="component" value="Unassembled WGS sequence"/>
</dbReference>
<dbReference type="GO" id="GO:0006511">
    <property type="term" value="P:ubiquitin-dependent protein catabolic process"/>
    <property type="evidence" value="ECO:0007669"/>
    <property type="project" value="TreeGrafter"/>
</dbReference>
<organism evidence="1 2">
    <name type="scientific">Plasmodiophora brassicae</name>
    <name type="common">Clubroot disease agent</name>
    <dbReference type="NCBI Taxonomy" id="37360"/>
    <lineage>
        <taxon>Eukaryota</taxon>
        <taxon>Sar</taxon>
        <taxon>Rhizaria</taxon>
        <taxon>Endomyxa</taxon>
        <taxon>Phytomyxea</taxon>
        <taxon>Plasmodiophorida</taxon>
        <taxon>Plasmodiophoridae</taxon>
        <taxon>Plasmodiophora</taxon>
    </lineage>
</organism>
<accession>A0A3P3Y2R3</accession>
<dbReference type="AlphaFoldDB" id="A0A3P3Y2R3"/>
<dbReference type="GO" id="GO:0005634">
    <property type="term" value="C:nucleus"/>
    <property type="evidence" value="ECO:0007669"/>
    <property type="project" value="TreeGrafter"/>
</dbReference>
<sequence>MLWWCFPGHASRTCFLFDIRPETGHCSSPRSGPVGTFPSPPRGSRRRMVIVGVPDKADPVQCLSGDDVLSSRARSFLSRPYAPVRGDVTHVYVLQREMALVDVSHQTGIGLIGSDDATTCSIVMLTDAARDRVAIAHLDDCSQISMFVERWFDLIGAETQATSLFLVGGYDDERHVSAPITTSILSYLANHANVFDISLLVTGQCNTTTNGSCLVPRVRGVAFDVSSRDVYPVEFPSERRGPLVHYRALGACHDLHVVVDCRQRRDAVEWVIGPYPRFPRHADDPSTLWLATKAPDHVVLESMSTSPNAEGPKFVPDMRARLLLLCRPAPLLTSLRSKAERVIL</sequence>
<dbReference type="PANTHER" id="PTHR12498">
    <property type="entry name" value="N-TERMINAL ASPARAGINE AMIDOHYDROLASE"/>
    <property type="match status" value="1"/>
</dbReference>
<reference evidence="1 2" key="1">
    <citation type="submission" date="2018-03" db="EMBL/GenBank/DDBJ databases">
        <authorList>
            <person name="Fogelqvist J."/>
        </authorList>
    </citation>
    <scope>NUCLEOTIDE SEQUENCE [LARGE SCALE GENOMIC DNA]</scope>
</reference>
<evidence type="ECO:0000313" key="1">
    <source>
        <dbReference type="EMBL" id="SPQ94457.1"/>
    </source>
</evidence>
<evidence type="ECO:0000313" key="2">
    <source>
        <dbReference type="Proteomes" id="UP000290189"/>
    </source>
</evidence>
<protein>
    <recommendedName>
        <fullName evidence="3">Protein N-terminal asparagine amidohydrolase</fullName>
    </recommendedName>
</protein>
<dbReference type="InterPro" id="IPR026750">
    <property type="entry name" value="NTAN1"/>
</dbReference>